<dbReference type="OrthoDB" id="10064100at2759"/>
<comment type="caution">
    <text evidence="1">The sequence shown here is derived from an EMBL/GenBank/DDBJ whole genome shotgun (WGS) entry which is preliminary data.</text>
</comment>
<reference evidence="1 2" key="1">
    <citation type="journal article" date="2013" name="Curr. Biol.">
        <title>The Genome of the Foraminiferan Reticulomyxa filosa.</title>
        <authorList>
            <person name="Glockner G."/>
            <person name="Hulsmann N."/>
            <person name="Schleicher M."/>
            <person name="Noegel A.A."/>
            <person name="Eichinger L."/>
            <person name="Gallinger C."/>
            <person name="Pawlowski J."/>
            <person name="Sierra R."/>
            <person name="Euteneuer U."/>
            <person name="Pillet L."/>
            <person name="Moustafa A."/>
            <person name="Platzer M."/>
            <person name="Groth M."/>
            <person name="Szafranski K."/>
            <person name="Schliwa M."/>
        </authorList>
    </citation>
    <scope>NUCLEOTIDE SEQUENCE [LARGE SCALE GENOMIC DNA]</scope>
</reference>
<evidence type="ECO:0000313" key="1">
    <source>
        <dbReference type="EMBL" id="ETO34332.1"/>
    </source>
</evidence>
<accession>X6P9M3</accession>
<sequence length="296" mass="35248">EGTSQMRLPRGSTFKQVYEKGVKELQVQLTTYWDYITVEEFKRKCPDLMDDWSCNVVSRLAIVFIWGYVKYWIFVLVRADNRWMDTVPSDTPHPKDDALIQPYLVAYFKSNDSDIDKNKEWLKKYITNATKLKDGDSNESMMHLYCNDAQNCYMRSHNVGYRIRLGSVIYTWFRDQEYKSFVFQKKKYNAICKENGNKSNECVPLSIETLNHAELMKVLSKQLNIDFDEIYNRIVVKQALVAKAKINAIQNRAFYRRDESTNQTYFQLYLNSTERIQFHQFYQSNFPKFIQSIKRD</sequence>
<gene>
    <name evidence="1" type="ORF">RFI_02762</name>
</gene>
<dbReference type="Proteomes" id="UP000023152">
    <property type="component" value="Unassembled WGS sequence"/>
</dbReference>
<feature type="non-terminal residue" evidence="1">
    <location>
        <position position="1"/>
    </location>
</feature>
<evidence type="ECO:0000313" key="2">
    <source>
        <dbReference type="Proteomes" id="UP000023152"/>
    </source>
</evidence>
<protein>
    <submittedName>
        <fullName evidence="1">Uncharacterized protein</fullName>
    </submittedName>
</protein>
<dbReference type="EMBL" id="ASPP01002660">
    <property type="protein sequence ID" value="ETO34332.1"/>
    <property type="molecule type" value="Genomic_DNA"/>
</dbReference>
<name>X6P9M3_RETFI</name>
<dbReference type="AlphaFoldDB" id="X6P9M3"/>
<organism evidence="1 2">
    <name type="scientific">Reticulomyxa filosa</name>
    <dbReference type="NCBI Taxonomy" id="46433"/>
    <lineage>
        <taxon>Eukaryota</taxon>
        <taxon>Sar</taxon>
        <taxon>Rhizaria</taxon>
        <taxon>Retaria</taxon>
        <taxon>Foraminifera</taxon>
        <taxon>Monothalamids</taxon>
        <taxon>Reticulomyxidae</taxon>
        <taxon>Reticulomyxa</taxon>
    </lineage>
</organism>
<proteinExistence type="predicted"/>
<keyword evidence="2" id="KW-1185">Reference proteome</keyword>